<proteinExistence type="predicted"/>
<evidence type="ECO:0000313" key="2">
    <source>
        <dbReference type="Proteomes" id="UP000595894"/>
    </source>
</evidence>
<organism evidence="1 2">
    <name type="scientific">Sphingomonas aliaeris</name>
    <dbReference type="NCBI Taxonomy" id="2759526"/>
    <lineage>
        <taxon>Bacteria</taxon>
        <taxon>Pseudomonadati</taxon>
        <taxon>Pseudomonadota</taxon>
        <taxon>Alphaproteobacteria</taxon>
        <taxon>Sphingomonadales</taxon>
        <taxon>Sphingomonadaceae</taxon>
        <taxon>Sphingomonas</taxon>
    </lineage>
</organism>
<reference evidence="2" key="1">
    <citation type="submission" date="2020-09" db="EMBL/GenBank/DDBJ databases">
        <title>Sphingomonas sp., a new species isolated from pork steak.</title>
        <authorList>
            <person name="Heidler von Heilborn D."/>
        </authorList>
    </citation>
    <scope>NUCLEOTIDE SEQUENCE [LARGE SCALE GENOMIC DNA]</scope>
</reference>
<dbReference type="EMBL" id="CP061035">
    <property type="protein sequence ID" value="QQV75906.1"/>
    <property type="molecule type" value="Genomic_DNA"/>
</dbReference>
<accession>A0A974NS30</accession>
<name>A0A974NS30_9SPHN</name>
<sequence length="58" mass="6539">MMPIIALRIRNSPKGARHRFTVHNGYRSAAIPDSQAFQPDFEEFLATSNPPGWTGKVR</sequence>
<keyword evidence="2" id="KW-1185">Reference proteome</keyword>
<dbReference type="AlphaFoldDB" id="A0A974NS30"/>
<gene>
    <name evidence="1" type="ORF">H5J25_09820</name>
</gene>
<dbReference type="RefSeq" id="WP_202090551.1">
    <property type="nucleotide sequence ID" value="NZ_CP061035.1"/>
</dbReference>
<dbReference type="KEGG" id="sari:H5J25_09820"/>
<evidence type="ECO:0000313" key="1">
    <source>
        <dbReference type="EMBL" id="QQV75906.1"/>
    </source>
</evidence>
<protein>
    <submittedName>
        <fullName evidence="1">Uncharacterized protein</fullName>
    </submittedName>
</protein>
<dbReference type="Proteomes" id="UP000595894">
    <property type="component" value="Chromosome"/>
</dbReference>